<dbReference type="OMA" id="HANNEHY"/>
<evidence type="ECO:0000313" key="2">
    <source>
        <dbReference type="EMBL" id="KJF60407.1"/>
    </source>
</evidence>
<accession>A0A0D8JSZ3</accession>
<evidence type="ECO:0000313" key="3">
    <source>
        <dbReference type="Proteomes" id="UP000001261"/>
    </source>
</evidence>
<dbReference type="OrthoDB" id="4505438at2759"/>
<dbReference type="VEuPathDB" id="FungiDB:CIMG_12947"/>
<protein>
    <submittedName>
        <fullName evidence="2">Uncharacterized protein</fullName>
    </submittedName>
</protein>
<organism evidence="2 3">
    <name type="scientific">Coccidioides immitis (strain RS)</name>
    <name type="common">Valley fever fungus</name>
    <dbReference type="NCBI Taxonomy" id="246410"/>
    <lineage>
        <taxon>Eukaryota</taxon>
        <taxon>Fungi</taxon>
        <taxon>Dikarya</taxon>
        <taxon>Ascomycota</taxon>
        <taxon>Pezizomycotina</taxon>
        <taxon>Eurotiomycetes</taxon>
        <taxon>Eurotiomycetidae</taxon>
        <taxon>Onygenales</taxon>
        <taxon>Onygenaceae</taxon>
        <taxon>Coccidioides</taxon>
    </lineage>
</organism>
<gene>
    <name evidence="2" type="ORF">CIMG_12947</name>
</gene>
<dbReference type="GeneID" id="24164574"/>
<dbReference type="Proteomes" id="UP000001261">
    <property type="component" value="Unassembled WGS sequence"/>
</dbReference>
<proteinExistence type="predicted"/>
<sequence length="112" mass="12364">MSASSGLRGSCDVCLHPNNEHTTAPCPVPRCRNRWKRCQITGGCFKRSNNWRYRMCYGCTDHPAVRNNLTFGGLRQRDVTRKQRQSYNDTGDAGGDSSGGEFSETTTAASSP</sequence>
<dbReference type="KEGG" id="cim:CIMG_12947"/>
<dbReference type="AlphaFoldDB" id="A0A0D8JSZ3"/>
<reference evidence="3" key="1">
    <citation type="journal article" date="2009" name="Genome Res.">
        <title>Comparative genomic analyses of the human fungal pathogens Coccidioides and their relatives.</title>
        <authorList>
            <person name="Sharpton T.J."/>
            <person name="Stajich J.E."/>
            <person name="Rounsley S.D."/>
            <person name="Gardner M.J."/>
            <person name="Wortman J.R."/>
            <person name="Jordar V.S."/>
            <person name="Maiti R."/>
            <person name="Kodira C.D."/>
            <person name="Neafsey D.E."/>
            <person name="Zeng Q."/>
            <person name="Hung C.-Y."/>
            <person name="McMahan C."/>
            <person name="Muszewska A."/>
            <person name="Grynberg M."/>
            <person name="Mandel M.A."/>
            <person name="Kellner E.M."/>
            <person name="Barker B.M."/>
            <person name="Galgiani J.N."/>
            <person name="Orbach M.J."/>
            <person name="Kirkland T.N."/>
            <person name="Cole G.T."/>
            <person name="Henn M.R."/>
            <person name="Birren B.W."/>
            <person name="Taylor J.W."/>
        </authorList>
    </citation>
    <scope>NUCLEOTIDE SEQUENCE [LARGE SCALE GENOMIC DNA]</scope>
    <source>
        <strain evidence="3">RS</strain>
    </source>
</reference>
<dbReference type="InParanoid" id="A0A0D8JSZ3"/>
<feature type="compositionally biased region" description="Low complexity" evidence="1">
    <location>
        <begin position="99"/>
        <end position="112"/>
    </location>
</feature>
<dbReference type="RefSeq" id="XP_004445233.1">
    <property type="nucleotide sequence ID" value="XM_004445176.1"/>
</dbReference>
<keyword evidence="3" id="KW-1185">Reference proteome</keyword>
<evidence type="ECO:0000256" key="1">
    <source>
        <dbReference type="SAM" id="MobiDB-lite"/>
    </source>
</evidence>
<name>A0A0D8JSZ3_COCIM</name>
<reference evidence="3" key="2">
    <citation type="journal article" date="2010" name="Genome Res.">
        <title>Population genomic sequencing of Coccidioides fungi reveals recent hybridization and transposon control.</title>
        <authorList>
            <person name="Neafsey D.E."/>
            <person name="Barker B.M."/>
            <person name="Sharpton T.J."/>
            <person name="Stajich J.E."/>
            <person name="Park D.J."/>
            <person name="Whiston E."/>
            <person name="Hung C.-Y."/>
            <person name="McMahan C."/>
            <person name="White J."/>
            <person name="Sykes S."/>
            <person name="Heiman D."/>
            <person name="Young S."/>
            <person name="Zeng Q."/>
            <person name="Abouelleil A."/>
            <person name="Aftuck L."/>
            <person name="Bessette D."/>
            <person name="Brown A."/>
            <person name="FitzGerald M."/>
            <person name="Lui A."/>
            <person name="Macdonald J.P."/>
            <person name="Priest M."/>
            <person name="Orbach M.J."/>
            <person name="Galgiani J.N."/>
            <person name="Kirkland T.N."/>
            <person name="Cole G.T."/>
            <person name="Birren B.W."/>
            <person name="Henn M.R."/>
            <person name="Taylor J.W."/>
            <person name="Rounsley S.D."/>
        </authorList>
    </citation>
    <scope>GENOME REANNOTATION</scope>
    <source>
        <strain evidence="3">RS</strain>
    </source>
</reference>
<dbReference type="EMBL" id="GG704912">
    <property type="protein sequence ID" value="KJF60407.1"/>
    <property type="molecule type" value="Genomic_DNA"/>
</dbReference>
<feature type="region of interest" description="Disordered" evidence="1">
    <location>
        <begin position="74"/>
        <end position="112"/>
    </location>
</feature>